<name>A0ABU8UE68_9ACTN</name>
<organism evidence="2 3">
    <name type="scientific">Streptomyces caledonius</name>
    <dbReference type="NCBI Taxonomy" id="3134107"/>
    <lineage>
        <taxon>Bacteria</taxon>
        <taxon>Bacillati</taxon>
        <taxon>Actinomycetota</taxon>
        <taxon>Actinomycetes</taxon>
        <taxon>Kitasatosporales</taxon>
        <taxon>Streptomycetaceae</taxon>
        <taxon>Streptomyces</taxon>
    </lineage>
</organism>
<evidence type="ECO:0000313" key="2">
    <source>
        <dbReference type="EMBL" id="MEJ8645801.1"/>
    </source>
</evidence>
<feature type="region of interest" description="Disordered" evidence="1">
    <location>
        <begin position="97"/>
        <end position="122"/>
    </location>
</feature>
<keyword evidence="3" id="KW-1185">Reference proteome</keyword>
<dbReference type="EMBL" id="JBBKAM010000004">
    <property type="protein sequence ID" value="MEJ8645801.1"/>
    <property type="molecule type" value="Genomic_DNA"/>
</dbReference>
<feature type="compositionally biased region" description="Low complexity" evidence="1">
    <location>
        <begin position="108"/>
        <end position="122"/>
    </location>
</feature>
<accession>A0ABU8UE68</accession>
<sequence length="154" mass="15202">MAPDVRIIPAVSGALTIQVEIVRARALDVHPVGDDAVEITGELAAEVGAVSALQAVHVSTGAVLSFPLETGAAGSGRIPFTARVPLAELAAVPDAEVDPGEWAPSPGACPSSAQTAPSTAWPTTSAAASTAWCCPCRARSPAAPSSPSAATPGT</sequence>
<comment type="caution">
    <text evidence="2">The sequence shown here is derived from an EMBL/GenBank/DDBJ whole genome shotgun (WGS) entry which is preliminary data.</text>
</comment>
<evidence type="ECO:0000313" key="3">
    <source>
        <dbReference type="Proteomes" id="UP001382904"/>
    </source>
</evidence>
<evidence type="ECO:0000256" key="1">
    <source>
        <dbReference type="SAM" id="MobiDB-lite"/>
    </source>
</evidence>
<dbReference type="Proteomes" id="UP001382904">
    <property type="component" value="Unassembled WGS sequence"/>
</dbReference>
<gene>
    <name evidence="2" type="ORF">WKI68_40485</name>
</gene>
<proteinExistence type="predicted"/>
<protein>
    <submittedName>
        <fullName evidence="2">Uncharacterized protein</fullName>
    </submittedName>
</protein>
<reference evidence="2 3" key="1">
    <citation type="submission" date="2024-03" db="EMBL/GenBank/DDBJ databases">
        <title>Novel Streptomyces species of biotechnological and ecological value are a feature of Machair soil.</title>
        <authorList>
            <person name="Prole J.R."/>
            <person name="Goodfellow M."/>
            <person name="Allenby N."/>
            <person name="Ward A.C."/>
        </authorList>
    </citation>
    <scope>NUCLEOTIDE SEQUENCE [LARGE SCALE GENOMIC DNA]</scope>
    <source>
        <strain evidence="2 3">MS1.HAVA.3</strain>
    </source>
</reference>